<dbReference type="Proteomes" id="UP001597375">
    <property type="component" value="Unassembled WGS sequence"/>
</dbReference>
<reference evidence="2" key="1">
    <citation type="journal article" date="2019" name="Int. J. Syst. Evol. Microbiol.">
        <title>The Global Catalogue of Microorganisms (GCM) 10K type strain sequencing project: providing services to taxonomists for standard genome sequencing and annotation.</title>
        <authorList>
            <consortium name="The Broad Institute Genomics Platform"/>
            <consortium name="The Broad Institute Genome Sequencing Center for Infectious Disease"/>
            <person name="Wu L."/>
            <person name="Ma J."/>
        </authorList>
    </citation>
    <scope>NUCLEOTIDE SEQUENCE [LARGE SCALE GENOMIC DNA]</scope>
    <source>
        <strain evidence="2">CGMCC 4.7106</strain>
    </source>
</reference>
<dbReference type="RefSeq" id="WP_386817986.1">
    <property type="nucleotide sequence ID" value="NZ_JBHUIT010000002.1"/>
</dbReference>
<dbReference type="InterPro" id="IPR013783">
    <property type="entry name" value="Ig-like_fold"/>
</dbReference>
<proteinExistence type="predicted"/>
<keyword evidence="2" id="KW-1185">Reference proteome</keyword>
<sequence>MSAKYISIPCFLVAALIGLARGNEAPHIFIHPADMDISGNARLWVSPSIDDDGLPAAGGSLVAWELVGGPASGCFISAPAAADSFFTFTEPGDYTLRLNVSDGELGSSKKLFVKVDSNGITDLGFLEVSDEAYQAARDKWNSVRNQYFTGVFDPAVKGFDENAFHLTEDSEVIVTLLFDGAGKNSSLAWYDNALSELPPGGQVIWSHVATGADGPLEQGSRMSLGLLKAGTDLRFLISSSNGENVICQDAARNPLGKVLVASRFSQSDEKSIVLAFEDEPAGDGSFDDVVIQIDIIPHAKEVTQHDDVIAGQAGLMSDLGSRGVKARLIAEMMDLPEYEITGGVFQMPSEDISYRIDFLDDRSPMKFSLGVVELDTVSDLGASSLLFRECAVKYGHILMDDRTLDPGGFVNFRPADFELLGKRVVFFVIPNNIKDVFLSNAWRYTPKGSGDNTKRQPLFSAADANPGAKDQFLLFGNTGKTVLLIEDRARGGSAVEAGELSDSSFDDVQLRFTPSLKMGERYGAFYGSALGRTMGLFPGNGLVPDSSSFDVEKVLDAARGTSRWNVLFTTLSRPDGQFLRNEYGESLPVSENGALSVNKDWEAGIEDQFFIEQQRYGADVIETGIILDDEELIAEGIKMIEWGFARQASDGSFPGTGDAVHSASLFLEAASRAGLALRRHQPQMYRNTIREWRRKCQLCAHWFVIADDAGSSSNLLPFGHRYFLRAAALQQTAWFSRDLTLEALADEYIVAGLAAQQADGCFVERNEFDPSYQMVGMAFASRYLATSRNENLRTQLSQAMWIGVSRFLADVSPTGMIYISPTSRTASELSRSGNPKRFDYKHCLRTLVMAEDVLQMPGAENAALLILEKSME</sequence>
<comment type="caution">
    <text evidence="1">The sequence shown here is derived from an EMBL/GenBank/DDBJ whole genome shotgun (WGS) entry which is preliminary data.</text>
</comment>
<dbReference type="Gene3D" id="2.60.40.10">
    <property type="entry name" value="Immunoglobulins"/>
    <property type="match status" value="1"/>
</dbReference>
<evidence type="ECO:0000313" key="1">
    <source>
        <dbReference type="EMBL" id="MFD2255326.1"/>
    </source>
</evidence>
<accession>A0ABW5D3R9</accession>
<evidence type="ECO:0000313" key="2">
    <source>
        <dbReference type="Proteomes" id="UP001597375"/>
    </source>
</evidence>
<gene>
    <name evidence="1" type="ORF">ACFSSA_01440</name>
</gene>
<dbReference type="EMBL" id="JBHUIT010000002">
    <property type="protein sequence ID" value="MFD2255326.1"/>
    <property type="molecule type" value="Genomic_DNA"/>
</dbReference>
<organism evidence="1 2">
    <name type="scientific">Luteolibacter algae</name>
    <dbReference type="NCBI Taxonomy" id="454151"/>
    <lineage>
        <taxon>Bacteria</taxon>
        <taxon>Pseudomonadati</taxon>
        <taxon>Verrucomicrobiota</taxon>
        <taxon>Verrucomicrobiia</taxon>
        <taxon>Verrucomicrobiales</taxon>
        <taxon>Verrucomicrobiaceae</taxon>
        <taxon>Luteolibacter</taxon>
    </lineage>
</organism>
<protein>
    <submittedName>
        <fullName evidence="1">Uncharacterized protein</fullName>
    </submittedName>
</protein>
<name>A0ABW5D3R9_9BACT</name>